<name>H1PRT6_9FUSO</name>
<reference evidence="1 2" key="1">
    <citation type="submission" date="2012-07" db="EMBL/GenBank/DDBJ databases">
        <title>The Genome Sequence of Fusobacterium ulcerans 12_1B.</title>
        <authorList>
            <consortium name="The Broad Institute Genome Sequencing Platform"/>
            <person name="Earl A."/>
            <person name="Ward D."/>
            <person name="Feldgarden M."/>
            <person name="Gevers D."/>
            <person name="Strauss J."/>
            <person name="Ambrose C.E."/>
            <person name="Allen-Vercoe E."/>
            <person name="Walker B."/>
            <person name="Young S.K."/>
            <person name="Zeng Q."/>
            <person name="Gargeya S."/>
            <person name="Fitzgerald M."/>
            <person name="Haas B."/>
            <person name="Abouelleil A."/>
            <person name="Alvarado L."/>
            <person name="Arachchi H.M."/>
            <person name="Berlin A.M."/>
            <person name="Chapman S.B."/>
            <person name="Goldberg J."/>
            <person name="Griggs A."/>
            <person name="Gujja S."/>
            <person name="Hansen M."/>
            <person name="Howarth C."/>
            <person name="Imamovic A."/>
            <person name="Larimer J."/>
            <person name="McCowen C."/>
            <person name="Montmayeur A."/>
            <person name="Murphy C."/>
            <person name="Neiman D."/>
            <person name="Pearson M."/>
            <person name="Priest M."/>
            <person name="Roberts A."/>
            <person name="Saif S."/>
            <person name="Shea T."/>
            <person name="Sisk P."/>
            <person name="Sykes S."/>
            <person name="Wortman J."/>
            <person name="Nusbaum C."/>
            <person name="Birren B."/>
        </authorList>
    </citation>
    <scope>NUCLEOTIDE SEQUENCE [LARGE SCALE GENOMIC DNA]</scope>
    <source>
        <strain evidence="1 2">12_1B</strain>
    </source>
</reference>
<accession>H1PRT6</accession>
<proteinExistence type="predicted"/>
<keyword evidence="2" id="KW-1185">Reference proteome</keyword>
<gene>
    <name evidence="1" type="ORF">HMPREF0402_01129</name>
</gene>
<sequence length="273" mass="30207">MLVVFSFSYSDGFKDVSARGIYTKEDVIKDTTGTASFEITEVTIKASDSNANTYFEISKNIQTDNFINGQNLEILNVSEGIKKGNRIYFLNKENNQINTIKFSLKGTLIFNWKKLNNGTKLAIGYRGEDNKTETTNSVTINLEEIDPIDSLKVIVKKDMDLGKGIAGTPLDSKSDGESAIIKIVGTKDKDVKIIIPETATITNSKGDSLTVELCFDQNKKISTSVRLKKGILGKKNSNLGETEDIEIHGRCQSKTTSRGKYTGSFIVRVEYND</sequence>
<evidence type="ECO:0000313" key="2">
    <source>
        <dbReference type="Proteomes" id="UP000003233"/>
    </source>
</evidence>
<comment type="caution">
    <text evidence="1">The sequence shown here is derived from an EMBL/GenBank/DDBJ whole genome shotgun (WGS) entry which is preliminary data.</text>
</comment>
<dbReference type="RefSeq" id="WP_008696572.1">
    <property type="nucleotide sequence ID" value="NZ_KE161007.1"/>
</dbReference>
<dbReference type="InterPro" id="IPR025514">
    <property type="entry name" value="DUF4402"/>
</dbReference>
<dbReference type="HOGENOM" id="CLU_085663_0_0_0"/>
<dbReference type="Pfam" id="PF14352">
    <property type="entry name" value="DUF4402"/>
    <property type="match status" value="1"/>
</dbReference>
<dbReference type="Proteomes" id="UP000003233">
    <property type="component" value="Unassembled WGS sequence"/>
</dbReference>
<dbReference type="EMBL" id="AGWJ02000002">
    <property type="protein sequence ID" value="EHO83099.1"/>
    <property type="molecule type" value="Genomic_DNA"/>
</dbReference>
<dbReference type="BioCyc" id="FSP457404-HMP:GTSQ-1131-MONOMER"/>
<protein>
    <submittedName>
        <fullName evidence="1">Uncharacterized protein</fullName>
    </submittedName>
</protein>
<dbReference type="AlphaFoldDB" id="H1PRT6"/>
<dbReference type="PATRIC" id="fig|457404.5.peg.140"/>
<organism evidence="1 2">
    <name type="scientific">Fusobacterium ulcerans 12-1B</name>
    <dbReference type="NCBI Taxonomy" id="457404"/>
    <lineage>
        <taxon>Bacteria</taxon>
        <taxon>Fusobacteriati</taxon>
        <taxon>Fusobacteriota</taxon>
        <taxon>Fusobacteriia</taxon>
        <taxon>Fusobacteriales</taxon>
        <taxon>Fusobacteriaceae</taxon>
        <taxon>Fusobacterium</taxon>
    </lineage>
</organism>
<evidence type="ECO:0000313" key="1">
    <source>
        <dbReference type="EMBL" id="EHO83099.1"/>
    </source>
</evidence>